<dbReference type="GO" id="GO:0015031">
    <property type="term" value="P:protein transport"/>
    <property type="evidence" value="ECO:0007669"/>
    <property type="project" value="UniProtKB-KW"/>
</dbReference>
<evidence type="ECO:0000256" key="5">
    <source>
        <dbReference type="ARBA" id="ARBA00022692"/>
    </source>
</evidence>
<evidence type="ECO:0000256" key="11">
    <source>
        <dbReference type="SAM" id="Phobius"/>
    </source>
</evidence>
<keyword evidence="10 11" id="KW-0472">Membrane</keyword>
<keyword evidence="6" id="KW-0256">Endoplasmic reticulum</keyword>
<dbReference type="GO" id="GO:0000139">
    <property type="term" value="C:Golgi membrane"/>
    <property type="evidence" value="ECO:0007669"/>
    <property type="project" value="UniProtKB-SubCell"/>
</dbReference>
<dbReference type="GO" id="GO:0030134">
    <property type="term" value="C:COPII-coated ER to Golgi transport vesicle"/>
    <property type="evidence" value="ECO:0007669"/>
    <property type="project" value="TreeGrafter"/>
</dbReference>
<keyword evidence="7" id="KW-0653">Protein transport</keyword>
<evidence type="ECO:0000256" key="4">
    <source>
        <dbReference type="ARBA" id="ARBA00022448"/>
    </source>
</evidence>
<keyword evidence="9" id="KW-0333">Golgi apparatus</keyword>
<evidence type="ECO:0000256" key="6">
    <source>
        <dbReference type="ARBA" id="ARBA00022824"/>
    </source>
</evidence>
<dbReference type="GO" id="GO:0005793">
    <property type="term" value="C:endoplasmic reticulum-Golgi intermediate compartment"/>
    <property type="evidence" value="ECO:0007669"/>
    <property type="project" value="TreeGrafter"/>
</dbReference>
<evidence type="ECO:0000256" key="1">
    <source>
        <dbReference type="ARBA" id="ARBA00004477"/>
    </source>
</evidence>
<reference evidence="12" key="1">
    <citation type="submission" date="2020-07" db="EMBL/GenBank/DDBJ databases">
        <authorList>
            <person name="Lin J."/>
        </authorList>
    </citation>
    <scope>NUCLEOTIDE SEQUENCE</scope>
</reference>
<evidence type="ECO:0000256" key="10">
    <source>
        <dbReference type="ARBA" id="ARBA00023136"/>
    </source>
</evidence>
<sequence length="228" mass="25116">MIIWAIRLGCRDPNSSSTNPFGNAFYGAGSGFIRTGLGAYGEKWLVRAPSSCKAILAHTSPTLSIIFKPVHPFMAFGTYVILAGFSLGFLGNPEALSLQFTRGLAGWLIQIALLKDFSIQWAAGRHLCSTLRRTAGTCSRVSAYPSSLGSCGVTAITSCCLGRVSAWDVPGENHEEVLFTEMRSYDRHSSRQHYLLLFMAIAQIPLFFWLESRMIVIVVVLNLFHFDL</sequence>
<dbReference type="GO" id="GO:0006888">
    <property type="term" value="P:endoplasmic reticulum to Golgi vesicle-mediated transport"/>
    <property type="evidence" value="ECO:0007669"/>
    <property type="project" value="InterPro"/>
</dbReference>
<evidence type="ECO:0000256" key="3">
    <source>
        <dbReference type="ARBA" id="ARBA00009727"/>
    </source>
</evidence>
<evidence type="ECO:0000313" key="12">
    <source>
        <dbReference type="EMBL" id="CAD1818346.1"/>
    </source>
</evidence>
<proteinExistence type="inferred from homology"/>
<evidence type="ECO:0000256" key="2">
    <source>
        <dbReference type="ARBA" id="ARBA00004653"/>
    </source>
</evidence>
<feature type="transmembrane region" description="Helical" evidence="11">
    <location>
        <begin position="73"/>
        <end position="92"/>
    </location>
</feature>
<keyword evidence="5 11" id="KW-0812">Transmembrane</keyword>
<feature type="transmembrane region" description="Helical" evidence="11">
    <location>
        <begin position="194"/>
        <end position="224"/>
    </location>
</feature>
<dbReference type="EMBL" id="LR862139">
    <property type="protein sequence ID" value="CAD1818346.1"/>
    <property type="molecule type" value="Genomic_DNA"/>
</dbReference>
<comment type="subcellular location">
    <subcellularLocation>
        <location evidence="1">Endoplasmic reticulum membrane</location>
        <topology evidence="1">Multi-pass membrane protein</topology>
    </subcellularLocation>
    <subcellularLocation>
        <location evidence="2">Golgi apparatus membrane</location>
        <topology evidence="2">Multi-pass membrane protein</topology>
    </subcellularLocation>
</comment>
<gene>
    <name evidence="12" type="ORF">CB5_LOCUS1557</name>
</gene>
<protein>
    <submittedName>
        <fullName evidence="12">Uncharacterized protein</fullName>
    </submittedName>
</protein>
<accession>A0A6V7NJ74</accession>
<dbReference type="GO" id="GO:0005789">
    <property type="term" value="C:endoplasmic reticulum membrane"/>
    <property type="evidence" value="ECO:0007669"/>
    <property type="project" value="UniProtKB-SubCell"/>
</dbReference>
<comment type="similarity">
    <text evidence="3">Belongs to the YIF1 family.</text>
</comment>
<dbReference type="PANTHER" id="PTHR14083">
    <property type="entry name" value="YIP1 INTERACTING FACTOR HOMOLOG YIF1 PROTEIN"/>
    <property type="match status" value="1"/>
</dbReference>
<evidence type="ECO:0000256" key="7">
    <source>
        <dbReference type="ARBA" id="ARBA00022927"/>
    </source>
</evidence>
<evidence type="ECO:0000256" key="8">
    <source>
        <dbReference type="ARBA" id="ARBA00022989"/>
    </source>
</evidence>
<keyword evidence="4" id="KW-0813">Transport</keyword>
<organism evidence="12">
    <name type="scientific">Ananas comosus var. bracteatus</name>
    <name type="common">red pineapple</name>
    <dbReference type="NCBI Taxonomy" id="296719"/>
    <lineage>
        <taxon>Eukaryota</taxon>
        <taxon>Viridiplantae</taxon>
        <taxon>Streptophyta</taxon>
        <taxon>Embryophyta</taxon>
        <taxon>Tracheophyta</taxon>
        <taxon>Spermatophyta</taxon>
        <taxon>Magnoliopsida</taxon>
        <taxon>Liliopsida</taxon>
        <taxon>Poales</taxon>
        <taxon>Bromeliaceae</taxon>
        <taxon>Bromelioideae</taxon>
        <taxon>Ananas</taxon>
    </lineage>
</organism>
<keyword evidence="8 11" id="KW-1133">Transmembrane helix</keyword>
<dbReference type="AlphaFoldDB" id="A0A6V7NJ74"/>
<dbReference type="InterPro" id="IPR005578">
    <property type="entry name" value="Yif1_fam"/>
</dbReference>
<name>A0A6V7NJ74_ANACO</name>
<evidence type="ECO:0000256" key="9">
    <source>
        <dbReference type="ARBA" id="ARBA00023034"/>
    </source>
</evidence>
<dbReference type="PANTHER" id="PTHR14083:SF0">
    <property type="entry name" value="YIP1D-INTERACTING FACTOR 1, ISOFORM C"/>
    <property type="match status" value="1"/>
</dbReference>